<evidence type="ECO:0000259" key="2">
    <source>
        <dbReference type="Pfam" id="PF10277"/>
    </source>
</evidence>
<feature type="transmembrane region" description="Helical" evidence="1">
    <location>
        <begin position="189"/>
        <end position="212"/>
    </location>
</feature>
<proteinExistence type="predicted"/>
<feature type="domain" description="CWH43-like N-terminal" evidence="2">
    <location>
        <begin position="21"/>
        <end position="245"/>
    </location>
</feature>
<feature type="transmembrane region" description="Helical" evidence="1">
    <location>
        <begin position="218"/>
        <end position="238"/>
    </location>
</feature>
<name>A0A8S1HXN2_9PELO</name>
<dbReference type="PANTHER" id="PTHR12892:SF15">
    <property type="entry name" value="POST-GPI ATTACHMENT TO PROTEINS FACTOR 2-LIKE"/>
    <property type="match status" value="1"/>
</dbReference>
<dbReference type="OrthoDB" id="5874654at2759"/>
<organism evidence="3 4">
    <name type="scientific">Caenorhabditis auriculariae</name>
    <dbReference type="NCBI Taxonomy" id="2777116"/>
    <lineage>
        <taxon>Eukaryota</taxon>
        <taxon>Metazoa</taxon>
        <taxon>Ecdysozoa</taxon>
        <taxon>Nematoda</taxon>
        <taxon>Chromadorea</taxon>
        <taxon>Rhabditida</taxon>
        <taxon>Rhabditina</taxon>
        <taxon>Rhabditomorpha</taxon>
        <taxon>Rhabditoidea</taxon>
        <taxon>Rhabditidae</taxon>
        <taxon>Peloderinae</taxon>
        <taxon>Caenorhabditis</taxon>
    </lineage>
</organism>
<dbReference type="GO" id="GO:0006506">
    <property type="term" value="P:GPI anchor biosynthetic process"/>
    <property type="evidence" value="ECO:0007669"/>
    <property type="project" value="TreeGrafter"/>
</dbReference>
<dbReference type="PANTHER" id="PTHR12892">
    <property type="entry name" value="FGF RECEPTOR ACTIVATING PROTEIN 1"/>
    <property type="match status" value="1"/>
</dbReference>
<accession>A0A8S1HXN2</accession>
<comment type="caution">
    <text evidence="3">The sequence shown here is derived from an EMBL/GenBank/DDBJ whole genome shotgun (WGS) entry which is preliminary data.</text>
</comment>
<feature type="transmembrane region" description="Helical" evidence="1">
    <location>
        <begin position="80"/>
        <end position="100"/>
    </location>
</feature>
<dbReference type="Pfam" id="PF10277">
    <property type="entry name" value="Frag1"/>
    <property type="match status" value="1"/>
</dbReference>
<sequence>MTSPMNPPIEDTVERMLRIRWVVILGALLPGIGCYFVVGYTYLFQFERVYNFTEQEQCPDLHIFLPPVSYSIGVWEPQRYIWLLVMFAHLPPRLFFTMLYRRLFINSAPKSVLYRWSTCFFLNTMWLEPFGLILVSVVDIKGAFMIHALGYVIWIVSFNFNMLFNILLHHFAGIRDTHCTMETTWRIKLVIFLIGLVCALSTAVSFPVFSIYCSGMAYNLFSLAELIEVGCNSLFYAVSYYEFPKTRVTLGIRSFPRNCSSLDKVVLQAPPLPEKQIV</sequence>
<dbReference type="EMBL" id="CAJGYM010000160">
    <property type="protein sequence ID" value="CAD6199196.1"/>
    <property type="molecule type" value="Genomic_DNA"/>
</dbReference>
<keyword evidence="1" id="KW-0472">Membrane</keyword>
<feature type="transmembrane region" description="Helical" evidence="1">
    <location>
        <begin position="112"/>
        <end position="138"/>
    </location>
</feature>
<gene>
    <name evidence="3" type="ORF">CAUJ_LOCUS15100</name>
</gene>
<keyword evidence="1" id="KW-0812">Transmembrane</keyword>
<dbReference type="GO" id="GO:0005789">
    <property type="term" value="C:endoplasmic reticulum membrane"/>
    <property type="evidence" value="ECO:0007669"/>
    <property type="project" value="TreeGrafter"/>
</dbReference>
<keyword evidence="4" id="KW-1185">Reference proteome</keyword>
<dbReference type="GO" id="GO:0000139">
    <property type="term" value="C:Golgi membrane"/>
    <property type="evidence" value="ECO:0007669"/>
    <property type="project" value="InterPro"/>
</dbReference>
<feature type="transmembrane region" description="Helical" evidence="1">
    <location>
        <begin position="21"/>
        <end position="43"/>
    </location>
</feature>
<reference evidence="3" key="1">
    <citation type="submission" date="2020-10" db="EMBL/GenBank/DDBJ databases">
        <authorList>
            <person name="Kikuchi T."/>
        </authorList>
    </citation>
    <scope>NUCLEOTIDE SEQUENCE</scope>
    <source>
        <strain evidence="3">NKZ352</strain>
    </source>
</reference>
<keyword evidence="1" id="KW-1133">Transmembrane helix</keyword>
<evidence type="ECO:0000313" key="3">
    <source>
        <dbReference type="EMBL" id="CAD6199196.1"/>
    </source>
</evidence>
<dbReference type="InterPro" id="IPR039545">
    <property type="entry name" value="PGAP2"/>
</dbReference>
<evidence type="ECO:0000256" key="1">
    <source>
        <dbReference type="SAM" id="Phobius"/>
    </source>
</evidence>
<evidence type="ECO:0000313" key="4">
    <source>
        <dbReference type="Proteomes" id="UP000835052"/>
    </source>
</evidence>
<dbReference type="Proteomes" id="UP000835052">
    <property type="component" value="Unassembled WGS sequence"/>
</dbReference>
<feature type="transmembrane region" description="Helical" evidence="1">
    <location>
        <begin position="144"/>
        <end position="168"/>
    </location>
</feature>
<dbReference type="InterPro" id="IPR019402">
    <property type="entry name" value="CWH43_N"/>
</dbReference>
<dbReference type="AlphaFoldDB" id="A0A8S1HXN2"/>
<protein>
    <recommendedName>
        <fullName evidence="2">CWH43-like N-terminal domain-containing protein</fullName>
    </recommendedName>
</protein>